<protein>
    <recommendedName>
        <fullName evidence="3">F-box domain-containing protein</fullName>
    </recommendedName>
</protein>
<comment type="caution">
    <text evidence="1">The sequence shown here is derived from an EMBL/GenBank/DDBJ whole genome shotgun (WGS) entry which is preliminary data.</text>
</comment>
<evidence type="ECO:0000313" key="2">
    <source>
        <dbReference type="Proteomes" id="UP000298030"/>
    </source>
</evidence>
<sequence>MIDLPEGFLEDRSPRLRTLHLSNCRVPDWDFLPLGSILTSLRLEASEGFDYTCPTWNAFLVALQRMVVLVKLSLRQWLPKDDTTSCPWSSASPLPLKAMQSVSLTDSDQPIKRFFEVVRIPEASALEIELPDTQDACFLRGYGHFLGSVAKADT</sequence>
<keyword evidence="2" id="KW-1185">Reference proteome</keyword>
<organism evidence="1 2">
    <name type="scientific">Coprinellus micaceus</name>
    <name type="common">Glistening ink-cap mushroom</name>
    <name type="synonym">Coprinus micaceus</name>
    <dbReference type="NCBI Taxonomy" id="71717"/>
    <lineage>
        <taxon>Eukaryota</taxon>
        <taxon>Fungi</taxon>
        <taxon>Dikarya</taxon>
        <taxon>Basidiomycota</taxon>
        <taxon>Agaricomycotina</taxon>
        <taxon>Agaricomycetes</taxon>
        <taxon>Agaricomycetidae</taxon>
        <taxon>Agaricales</taxon>
        <taxon>Agaricineae</taxon>
        <taxon>Psathyrellaceae</taxon>
        <taxon>Coprinellus</taxon>
    </lineage>
</organism>
<evidence type="ECO:0000313" key="1">
    <source>
        <dbReference type="EMBL" id="TEB15222.1"/>
    </source>
</evidence>
<reference evidence="1 2" key="1">
    <citation type="journal article" date="2019" name="Nat. Ecol. Evol.">
        <title>Megaphylogeny resolves global patterns of mushroom evolution.</title>
        <authorList>
            <person name="Varga T."/>
            <person name="Krizsan K."/>
            <person name="Foldi C."/>
            <person name="Dima B."/>
            <person name="Sanchez-Garcia M."/>
            <person name="Sanchez-Ramirez S."/>
            <person name="Szollosi G.J."/>
            <person name="Szarkandi J.G."/>
            <person name="Papp V."/>
            <person name="Albert L."/>
            <person name="Andreopoulos W."/>
            <person name="Angelini C."/>
            <person name="Antonin V."/>
            <person name="Barry K.W."/>
            <person name="Bougher N.L."/>
            <person name="Buchanan P."/>
            <person name="Buyck B."/>
            <person name="Bense V."/>
            <person name="Catcheside P."/>
            <person name="Chovatia M."/>
            <person name="Cooper J."/>
            <person name="Damon W."/>
            <person name="Desjardin D."/>
            <person name="Finy P."/>
            <person name="Geml J."/>
            <person name="Haridas S."/>
            <person name="Hughes K."/>
            <person name="Justo A."/>
            <person name="Karasinski D."/>
            <person name="Kautmanova I."/>
            <person name="Kiss B."/>
            <person name="Kocsube S."/>
            <person name="Kotiranta H."/>
            <person name="LaButti K.M."/>
            <person name="Lechner B.E."/>
            <person name="Liimatainen K."/>
            <person name="Lipzen A."/>
            <person name="Lukacs Z."/>
            <person name="Mihaltcheva S."/>
            <person name="Morgado L.N."/>
            <person name="Niskanen T."/>
            <person name="Noordeloos M.E."/>
            <person name="Ohm R.A."/>
            <person name="Ortiz-Santana B."/>
            <person name="Ovrebo C."/>
            <person name="Racz N."/>
            <person name="Riley R."/>
            <person name="Savchenko A."/>
            <person name="Shiryaev A."/>
            <person name="Soop K."/>
            <person name="Spirin V."/>
            <person name="Szebenyi C."/>
            <person name="Tomsovsky M."/>
            <person name="Tulloss R.E."/>
            <person name="Uehling J."/>
            <person name="Grigoriev I.V."/>
            <person name="Vagvolgyi C."/>
            <person name="Papp T."/>
            <person name="Martin F.M."/>
            <person name="Miettinen O."/>
            <person name="Hibbett D.S."/>
            <person name="Nagy L.G."/>
        </authorList>
    </citation>
    <scope>NUCLEOTIDE SEQUENCE [LARGE SCALE GENOMIC DNA]</scope>
    <source>
        <strain evidence="1 2">FP101781</strain>
    </source>
</reference>
<evidence type="ECO:0008006" key="3">
    <source>
        <dbReference type="Google" id="ProtNLM"/>
    </source>
</evidence>
<dbReference type="AlphaFoldDB" id="A0A4Y7S3P8"/>
<accession>A0A4Y7S3P8</accession>
<dbReference type="EMBL" id="QPFP01000363">
    <property type="protein sequence ID" value="TEB15222.1"/>
    <property type="molecule type" value="Genomic_DNA"/>
</dbReference>
<dbReference type="Proteomes" id="UP000298030">
    <property type="component" value="Unassembled WGS sequence"/>
</dbReference>
<gene>
    <name evidence="1" type="ORF">FA13DRAFT_1805113</name>
</gene>
<name>A0A4Y7S3P8_COPMI</name>
<proteinExistence type="predicted"/>